<dbReference type="GO" id="GO:0008270">
    <property type="term" value="F:zinc ion binding"/>
    <property type="evidence" value="ECO:0007669"/>
    <property type="project" value="UniProtKB-KW"/>
</dbReference>
<feature type="compositionally biased region" description="Polar residues" evidence="2">
    <location>
        <begin position="150"/>
        <end position="159"/>
    </location>
</feature>
<feature type="compositionally biased region" description="Basic and acidic residues" evidence="2">
    <location>
        <begin position="65"/>
        <end position="82"/>
    </location>
</feature>
<evidence type="ECO:0000259" key="3">
    <source>
        <dbReference type="PROSITE" id="PS50158"/>
    </source>
</evidence>
<feature type="region of interest" description="Disordered" evidence="2">
    <location>
        <begin position="55"/>
        <end position="88"/>
    </location>
</feature>
<reference evidence="4" key="2">
    <citation type="submission" date="2021-04" db="EMBL/GenBank/DDBJ databases">
        <authorList>
            <person name="Podell S."/>
        </authorList>
    </citation>
    <scope>NUCLEOTIDE SEQUENCE</scope>
    <source>
        <strain evidence="4">Hildebrandi</strain>
    </source>
</reference>
<organism evidence="4 5">
    <name type="scientific">Nitzschia inconspicua</name>
    <dbReference type="NCBI Taxonomy" id="303405"/>
    <lineage>
        <taxon>Eukaryota</taxon>
        <taxon>Sar</taxon>
        <taxon>Stramenopiles</taxon>
        <taxon>Ochrophyta</taxon>
        <taxon>Bacillariophyta</taxon>
        <taxon>Bacillariophyceae</taxon>
        <taxon>Bacillariophycidae</taxon>
        <taxon>Bacillariales</taxon>
        <taxon>Bacillariaceae</taxon>
        <taxon>Nitzschia</taxon>
    </lineage>
</organism>
<feature type="domain" description="CCHC-type" evidence="3">
    <location>
        <begin position="98"/>
        <end position="114"/>
    </location>
</feature>
<reference evidence="4" key="1">
    <citation type="journal article" date="2021" name="Sci. Rep.">
        <title>Diploid genomic architecture of Nitzschia inconspicua, an elite biomass production diatom.</title>
        <authorList>
            <person name="Oliver A."/>
            <person name="Podell S."/>
            <person name="Pinowska A."/>
            <person name="Traller J.C."/>
            <person name="Smith S.R."/>
            <person name="McClure R."/>
            <person name="Beliaev A."/>
            <person name="Bohutskyi P."/>
            <person name="Hill E.A."/>
            <person name="Rabines A."/>
            <person name="Zheng H."/>
            <person name="Allen L.Z."/>
            <person name="Kuo A."/>
            <person name="Grigoriev I.V."/>
            <person name="Allen A.E."/>
            <person name="Hazlebeck D."/>
            <person name="Allen E.E."/>
        </authorList>
    </citation>
    <scope>NUCLEOTIDE SEQUENCE</scope>
    <source>
        <strain evidence="4">Hildebrandi</strain>
    </source>
</reference>
<dbReference type="PROSITE" id="PS50158">
    <property type="entry name" value="ZF_CCHC"/>
    <property type="match status" value="1"/>
</dbReference>
<dbReference type="Proteomes" id="UP000693970">
    <property type="component" value="Unassembled WGS sequence"/>
</dbReference>
<evidence type="ECO:0000256" key="2">
    <source>
        <dbReference type="SAM" id="MobiDB-lite"/>
    </source>
</evidence>
<keyword evidence="5" id="KW-1185">Reference proteome</keyword>
<feature type="region of interest" description="Disordered" evidence="2">
    <location>
        <begin position="492"/>
        <end position="511"/>
    </location>
</feature>
<proteinExistence type="predicted"/>
<evidence type="ECO:0000313" key="4">
    <source>
        <dbReference type="EMBL" id="KAG7363117.1"/>
    </source>
</evidence>
<name>A0A9K3PX72_9STRA</name>
<dbReference type="AlphaFoldDB" id="A0A9K3PX72"/>
<sequence>MSGKANDLLMATLYLMNADQSKYGGVLKGLHTQNALGNNQFPKTITEANNVLSSYIPDNYNKNKKRDDSKRDRDDKDHKNKEENDDEIKLSFAQMEGRCYCCGRAGHKSPRCRDRNKPREEWAINQAQAQQHTQVEQNNTNNNGNQDNTSALTKTPGTQSVTSWVGTHVVLSHIERRQWMKILMLLDSQSTVTIMCNRNLVKNIRSSGGHVLYLTTNKGTLIVTQIADLPDWGVVWFSEESMTNIFSLAEMRDRYRVTYDSSEEDAVIVHHPKKAIKFVRNHMNLYVYQPEILKNTGVQLVKTVDENKAFYTDREIARAKRARELYQAIGTPSIQDFKAIVRSNMIANNPVTTKDIELAERIFGQDISALKGKTTRLKPVHVVEDYIAIPPELIESQQQITLCINAMKVNELWFLTSISRNIYYRTAQYIENQTAAIHLEAMTDILRIYNSAGFRVTRIHCDNAFRSVMEEIENNFEGIHVNFANAQEHYQRTSPSGISPHALPKTTSYIG</sequence>
<evidence type="ECO:0000256" key="1">
    <source>
        <dbReference type="PROSITE-ProRule" id="PRU00047"/>
    </source>
</evidence>
<dbReference type="InterPro" id="IPR001878">
    <property type="entry name" value="Znf_CCHC"/>
</dbReference>
<feature type="region of interest" description="Disordered" evidence="2">
    <location>
        <begin position="126"/>
        <end position="159"/>
    </location>
</feature>
<evidence type="ECO:0000313" key="5">
    <source>
        <dbReference type="Proteomes" id="UP000693970"/>
    </source>
</evidence>
<keyword evidence="1" id="KW-0479">Metal-binding</keyword>
<keyword evidence="1" id="KW-0863">Zinc-finger</keyword>
<comment type="caution">
    <text evidence="4">The sequence shown here is derived from an EMBL/GenBank/DDBJ whole genome shotgun (WGS) entry which is preliminary data.</text>
</comment>
<dbReference type="GO" id="GO:0003676">
    <property type="term" value="F:nucleic acid binding"/>
    <property type="evidence" value="ECO:0007669"/>
    <property type="project" value="InterPro"/>
</dbReference>
<protein>
    <recommendedName>
        <fullName evidence="3">CCHC-type domain-containing protein</fullName>
    </recommendedName>
</protein>
<accession>A0A9K3PX72</accession>
<gene>
    <name evidence="4" type="ORF">IV203_026477</name>
</gene>
<feature type="compositionally biased region" description="Low complexity" evidence="2">
    <location>
        <begin position="126"/>
        <end position="149"/>
    </location>
</feature>
<dbReference type="EMBL" id="JAGRRH010000010">
    <property type="protein sequence ID" value="KAG7363117.1"/>
    <property type="molecule type" value="Genomic_DNA"/>
</dbReference>
<keyword evidence="1" id="KW-0862">Zinc</keyword>